<evidence type="ECO:0000256" key="5">
    <source>
        <dbReference type="ARBA" id="ARBA00018429"/>
    </source>
</evidence>
<dbReference type="GO" id="GO:0097510">
    <property type="term" value="P:base-excision repair, AP site formation via deaminated base removal"/>
    <property type="evidence" value="ECO:0007669"/>
    <property type="project" value="TreeGrafter"/>
</dbReference>
<evidence type="ECO:0000256" key="1">
    <source>
        <dbReference type="ARBA" id="ARBA00001400"/>
    </source>
</evidence>
<evidence type="ECO:0000256" key="10">
    <source>
        <dbReference type="PROSITE-ProRule" id="PRU10072"/>
    </source>
</evidence>
<keyword evidence="7 9" id="KW-0378">Hydrolase</keyword>
<dbReference type="HAMAP" id="MF_00148">
    <property type="entry name" value="UDG"/>
    <property type="match status" value="1"/>
</dbReference>
<comment type="function">
    <text evidence="2 9 11">Excises uracil residues from the DNA which can arise as a result of misincorporation of dUMP residues by DNA polymerase or due to deamination of cytosine.</text>
</comment>
<dbReference type="SMART" id="SM00986">
    <property type="entry name" value="UDG"/>
    <property type="match status" value="1"/>
</dbReference>
<protein>
    <recommendedName>
        <fullName evidence="5 9">Uracil-DNA glycosylase</fullName>
        <shortName evidence="9">UDG</shortName>
        <ecNumber evidence="4 9">3.2.2.27</ecNumber>
    </recommendedName>
</protein>
<dbReference type="InterPro" id="IPR036895">
    <property type="entry name" value="Uracil-DNA_glycosylase-like_sf"/>
</dbReference>
<evidence type="ECO:0000259" key="12">
    <source>
        <dbReference type="SMART" id="SM00986"/>
    </source>
</evidence>
<dbReference type="InterPro" id="IPR018085">
    <property type="entry name" value="Ura-DNA_Glyclase_AS"/>
</dbReference>
<dbReference type="AlphaFoldDB" id="A0A250IHP0"/>
<evidence type="ECO:0000256" key="7">
    <source>
        <dbReference type="ARBA" id="ARBA00022801"/>
    </source>
</evidence>
<dbReference type="Pfam" id="PF03167">
    <property type="entry name" value="UDG"/>
    <property type="match status" value="1"/>
</dbReference>
<dbReference type="RefSeq" id="WP_095979157.1">
    <property type="nucleotide sequence ID" value="NZ_CP022163.1"/>
</dbReference>
<keyword evidence="9" id="KW-0963">Cytoplasm</keyword>
<comment type="similarity">
    <text evidence="3 9 11">Belongs to the uracil-DNA glycosylase (UDG) superfamily. UNG family.</text>
</comment>
<evidence type="ECO:0000256" key="3">
    <source>
        <dbReference type="ARBA" id="ARBA00008184"/>
    </source>
</evidence>
<dbReference type="KEGG" id="mbd:MEBOL_004201"/>
<sequence>MSPWKDKLPEGWRRVLQDALANPAFTRLQAYVEQERQRYTVYPPEEDLFSALRLTPYEQVKVLILGQDPYHGAGQAHGLAFSVKPGVRPPPSLVNMFKELHDDLGLPIPREGSLVPWAERGVLLLNAVLTVREATPNSHAGQGWEAFTDAVIRAVSAKEEPVVFVLWGAYAQKKQKLIDARRHVVLAGPHPSPLSASRGFFGSRPFSRVNAELEKRGREPIDWRLPA</sequence>
<dbReference type="CDD" id="cd10027">
    <property type="entry name" value="UDG-F1-like"/>
    <property type="match status" value="1"/>
</dbReference>
<evidence type="ECO:0000313" key="13">
    <source>
        <dbReference type="EMBL" id="ATB30740.1"/>
    </source>
</evidence>
<evidence type="ECO:0000256" key="9">
    <source>
        <dbReference type="HAMAP-Rule" id="MF_00148"/>
    </source>
</evidence>
<dbReference type="SUPFAM" id="SSF52141">
    <property type="entry name" value="Uracil-DNA glycosylase-like"/>
    <property type="match status" value="1"/>
</dbReference>
<dbReference type="GO" id="GO:0005737">
    <property type="term" value="C:cytoplasm"/>
    <property type="evidence" value="ECO:0007669"/>
    <property type="project" value="UniProtKB-SubCell"/>
</dbReference>
<proteinExistence type="inferred from homology"/>
<dbReference type="NCBIfam" id="NF003591">
    <property type="entry name" value="PRK05254.1-4"/>
    <property type="match status" value="1"/>
</dbReference>
<dbReference type="Gene3D" id="3.40.470.10">
    <property type="entry name" value="Uracil-DNA glycosylase-like domain"/>
    <property type="match status" value="1"/>
</dbReference>
<dbReference type="GO" id="GO:0004844">
    <property type="term" value="F:uracil DNA N-glycosylase activity"/>
    <property type="evidence" value="ECO:0007669"/>
    <property type="project" value="UniProtKB-UniRule"/>
</dbReference>
<dbReference type="PROSITE" id="PS00130">
    <property type="entry name" value="U_DNA_GLYCOSYLASE"/>
    <property type="match status" value="1"/>
</dbReference>
<dbReference type="NCBIfam" id="TIGR00628">
    <property type="entry name" value="ung"/>
    <property type="match status" value="1"/>
</dbReference>
<dbReference type="EMBL" id="CP022163">
    <property type="protein sequence ID" value="ATB30740.1"/>
    <property type="molecule type" value="Genomic_DNA"/>
</dbReference>
<reference evidence="13 14" key="1">
    <citation type="submission" date="2017-06" db="EMBL/GenBank/DDBJ databases">
        <authorList>
            <person name="Kim H.J."/>
            <person name="Triplett B.A."/>
        </authorList>
    </citation>
    <scope>NUCLEOTIDE SEQUENCE [LARGE SCALE GENOMIC DNA]</scope>
    <source>
        <strain evidence="13 14">DSM 14713</strain>
    </source>
</reference>
<feature type="active site" description="Proton acceptor" evidence="9 10">
    <location>
        <position position="68"/>
    </location>
</feature>
<dbReference type="InterPro" id="IPR002043">
    <property type="entry name" value="UDG_fam1"/>
</dbReference>
<dbReference type="SMART" id="SM00987">
    <property type="entry name" value="UreE_C"/>
    <property type="match status" value="1"/>
</dbReference>
<evidence type="ECO:0000256" key="8">
    <source>
        <dbReference type="ARBA" id="ARBA00023204"/>
    </source>
</evidence>
<keyword evidence="6 9" id="KW-0227">DNA damage</keyword>
<dbReference type="PANTHER" id="PTHR11264">
    <property type="entry name" value="URACIL-DNA GLYCOSYLASE"/>
    <property type="match status" value="1"/>
</dbReference>
<evidence type="ECO:0000256" key="2">
    <source>
        <dbReference type="ARBA" id="ARBA00002631"/>
    </source>
</evidence>
<dbReference type="NCBIfam" id="NF003592">
    <property type="entry name" value="PRK05254.1-5"/>
    <property type="match status" value="1"/>
</dbReference>
<evidence type="ECO:0000256" key="11">
    <source>
        <dbReference type="RuleBase" id="RU003780"/>
    </source>
</evidence>
<dbReference type="EC" id="3.2.2.27" evidence="4 9"/>
<evidence type="ECO:0000313" key="14">
    <source>
        <dbReference type="Proteomes" id="UP000217289"/>
    </source>
</evidence>
<feature type="domain" description="Uracil-DNA glycosylase-like" evidence="12">
    <location>
        <begin position="53"/>
        <end position="213"/>
    </location>
</feature>
<dbReference type="Proteomes" id="UP000217289">
    <property type="component" value="Chromosome"/>
</dbReference>
<comment type="catalytic activity">
    <reaction evidence="1 9 11">
        <text>Hydrolyzes single-stranded DNA or mismatched double-stranded DNA and polynucleotides, releasing free uracil.</text>
        <dbReference type="EC" id="3.2.2.27"/>
    </reaction>
</comment>
<evidence type="ECO:0000256" key="6">
    <source>
        <dbReference type="ARBA" id="ARBA00022763"/>
    </source>
</evidence>
<comment type="subcellular location">
    <subcellularLocation>
        <location evidence="9">Cytoplasm</location>
    </subcellularLocation>
</comment>
<dbReference type="NCBIfam" id="NF003588">
    <property type="entry name" value="PRK05254.1-1"/>
    <property type="match status" value="1"/>
</dbReference>
<dbReference type="InterPro" id="IPR005122">
    <property type="entry name" value="Uracil-DNA_glycosylase-like"/>
</dbReference>
<dbReference type="OrthoDB" id="9804372at2"/>
<keyword evidence="14" id="KW-1185">Reference proteome</keyword>
<dbReference type="NCBIfam" id="NF003589">
    <property type="entry name" value="PRK05254.1-2"/>
    <property type="match status" value="1"/>
</dbReference>
<gene>
    <name evidence="9" type="primary">ung</name>
    <name evidence="13" type="ORF">MEBOL_004201</name>
</gene>
<accession>A0A250IHP0</accession>
<name>A0A250IHP0_9BACT</name>
<organism evidence="13 14">
    <name type="scientific">Melittangium boletus DSM 14713</name>
    <dbReference type="NCBI Taxonomy" id="1294270"/>
    <lineage>
        <taxon>Bacteria</taxon>
        <taxon>Pseudomonadati</taxon>
        <taxon>Myxococcota</taxon>
        <taxon>Myxococcia</taxon>
        <taxon>Myxococcales</taxon>
        <taxon>Cystobacterineae</taxon>
        <taxon>Archangiaceae</taxon>
        <taxon>Melittangium</taxon>
    </lineage>
</organism>
<dbReference type="FunFam" id="3.40.470.10:FF:000001">
    <property type="entry name" value="Uracil-DNA glycosylase"/>
    <property type="match status" value="1"/>
</dbReference>
<keyword evidence="8 9" id="KW-0234">DNA repair</keyword>
<evidence type="ECO:0000256" key="4">
    <source>
        <dbReference type="ARBA" id="ARBA00012030"/>
    </source>
</evidence>
<dbReference type="PANTHER" id="PTHR11264:SF0">
    <property type="entry name" value="URACIL-DNA GLYCOSYLASE"/>
    <property type="match status" value="1"/>
</dbReference>